<evidence type="ECO:0000256" key="1">
    <source>
        <dbReference type="SAM" id="MobiDB-lite"/>
    </source>
</evidence>
<sequence length="120" mass="13345">MFGILDDLKIVSGLAIGLVVYHLYASLIGYPSAAREAREGYVLLAEKTAAQATVAELQRQLQASNSAKQSLQEKITKDTAEDVQREKDREAKILEYEVRLSQANRRCALDRADIDAILHD</sequence>
<reference evidence="3 4" key="1">
    <citation type="submission" date="2024-09" db="EMBL/GenBank/DDBJ databases">
        <authorList>
            <person name="Sun Q."/>
            <person name="Mori K."/>
        </authorList>
    </citation>
    <scope>NUCLEOTIDE SEQUENCE [LARGE SCALE GENOMIC DNA]</scope>
    <source>
        <strain evidence="3 4">TBRC 4938</strain>
    </source>
</reference>
<comment type="caution">
    <text evidence="3">The sequence shown here is derived from an EMBL/GenBank/DDBJ whole genome shotgun (WGS) entry which is preliminary data.</text>
</comment>
<keyword evidence="4" id="KW-1185">Reference proteome</keyword>
<keyword evidence="2" id="KW-1133">Transmembrane helix</keyword>
<evidence type="ECO:0000313" key="4">
    <source>
        <dbReference type="Proteomes" id="UP001589692"/>
    </source>
</evidence>
<dbReference type="Proteomes" id="UP001589692">
    <property type="component" value="Unassembled WGS sequence"/>
</dbReference>
<feature type="region of interest" description="Disordered" evidence="1">
    <location>
        <begin position="64"/>
        <end position="83"/>
    </location>
</feature>
<feature type="compositionally biased region" description="Basic and acidic residues" evidence="1">
    <location>
        <begin position="74"/>
        <end position="83"/>
    </location>
</feature>
<feature type="transmembrane region" description="Helical" evidence="2">
    <location>
        <begin position="12"/>
        <end position="30"/>
    </location>
</feature>
<dbReference type="RefSeq" id="WP_377264836.1">
    <property type="nucleotide sequence ID" value="NZ_JBHMAA010000032.1"/>
</dbReference>
<protein>
    <submittedName>
        <fullName evidence="3">Uncharacterized protein</fullName>
    </submittedName>
</protein>
<feature type="compositionally biased region" description="Polar residues" evidence="1">
    <location>
        <begin position="64"/>
        <end position="73"/>
    </location>
</feature>
<organism evidence="3 4">
    <name type="scientific">Rhizobium puerariae</name>
    <dbReference type="NCBI Taxonomy" id="1585791"/>
    <lineage>
        <taxon>Bacteria</taxon>
        <taxon>Pseudomonadati</taxon>
        <taxon>Pseudomonadota</taxon>
        <taxon>Alphaproteobacteria</taxon>
        <taxon>Hyphomicrobiales</taxon>
        <taxon>Rhizobiaceae</taxon>
        <taxon>Rhizobium/Agrobacterium group</taxon>
        <taxon>Rhizobium</taxon>
    </lineage>
</organism>
<evidence type="ECO:0000313" key="3">
    <source>
        <dbReference type="EMBL" id="MFB9952019.1"/>
    </source>
</evidence>
<name>A0ABV6AN30_9HYPH</name>
<dbReference type="EMBL" id="JBHMAA010000032">
    <property type="protein sequence ID" value="MFB9952019.1"/>
    <property type="molecule type" value="Genomic_DNA"/>
</dbReference>
<keyword evidence="2" id="KW-0812">Transmembrane</keyword>
<proteinExistence type="predicted"/>
<gene>
    <name evidence="3" type="ORF">ACFFP0_24485</name>
</gene>
<evidence type="ECO:0000256" key="2">
    <source>
        <dbReference type="SAM" id="Phobius"/>
    </source>
</evidence>
<accession>A0ABV6AN30</accession>
<keyword evidence="2" id="KW-0472">Membrane</keyword>